<proteinExistence type="inferred from homology"/>
<protein>
    <submittedName>
        <fullName evidence="4">Uncharacterized protein</fullName>
    </submittedName>
</protein>
<dbReference type="GeneID" id="7448011"/>
<evidence type="ECO:0000256" key="2">
    <source>
        <dbReference type="ARBA" id="ARBA00022857"/>
    </source>
</evidence>
<dbReference type="InterPro" id="IPR036291">
    <property type="entry name" value="NAD(P)-bd_dom_sf"/>
</dbReference>
<reference evidence="4 5" key="1">
    <citation type="journal article" date="2004" name="Science">
        <title>The genome of the diatom Thalassiosira pseudonana: ecology, evolution, and metabolism.</title>
        <authorList>
            <person name="Armbrust E.V."/>
            <person name="Berges J.A."/>
            <person name="Bowler C."/>
            <person name="Green B.R."/>
            <person name="Martinez D."/>
            <person name="Putnam N.H."/>
            <person name="Zhou S."/>
            <person name="Allen A.E."/>
            <person name="Apt K.E."/>
            <person name="Bechner M."/>
            <person name="Brzezinski M.A."/>
            <person name="Chaal B.K."/>
            <person name="Chiovitti A."/>
            <person name="Davis A.K."/>
            <person name="Demarest M.S."/>
            <person name="Detter J.C."/>
            <person name="Glavina T."/>
            <person name="Goodstein D."/>
            <person name="Hadi M.Z."/>
            <person name="Hellsten U."/>
            <person name="Hildebrand M."/>
            <person name="Jenkins B.D."/>
            <person name="Jurka J."/>
            <person name="Kapitonov V.V."/>
            <person name="Kroger N."/>
            <person name="Lau W.W."/>
            <person name="Lane T.W."/>
            <person name="Larimer F.W."/>
            <person name="Lippmeier J.C."/>
            <person name="Lucas S."/>
            <person name="Medina M."/>
            <person name="Montsant A."/>
            <person name="Obornik M."/>
            <person name="Parker M.S."/>
            <person name="Palenik B."/>
            <person name="Pazour G.J."/>
            <person name="Richardson P.M."/>
            <person name="Rynearson T.A."/>
            <person name="Saito M.A."/>
            <person name="Schwartz D.C."/>
            <person name="Thamatrakoln K."/>
            <person name="Valentin K."/>
            <person name="Vardi A."/>
            <person name="Wilkerson F.P."/>
            <person name="Rokhsar D.S."/>
        </authorList>
    </citation>
    <scope>NUCLEOTIDE SEQUENCE [LARGE SCALE GENOMIC DNA]</scope>
    <source>
        <strain evidence="4 5">CCMP1335</strain>
    </source>
</reference>
<dbReference type="PRINTS" id="PR00081">
    <property type="entry name" value="GDHRDH"/>
</dbReference>
<gene>
    <name evidence="4" type="ORF">THAPSDRAFT_36960</name>
</gene>
<dbReference type="InterPro" id="IPR002347">
    <property type="entry name" value="SDR_fam"/>
</dbReference>
<organism evidence="4 5">
    <name type="scientific">Thalassiosira pseudonana</name>
    <name type="common">Marine diatom</name>
    <name type="synonym">Cyclotella nana</name>
    <dbReference type="NCBI Taxonomy" id="35128"/>
    <lineage>
        <taxon>Eukaryota</taxon>
        <taxon>Sar</taxon>
        <taxon>Stramenopiles</taxon>
        <taxon>Ochrophyta</taxon>
        <taxon>Bacillariophyta</taxon>
        <taxon>Coscinodiscophyceae</taxon>
        <taxon>Thalassiosirophycidae</taxon>
        <taxon>Thalassiosirales</taxon>
        <taxon>Thalassiosiraceae</taxon>
        <taxon>Thalassiosira</taxon>
    </lineage>
</organism>
<dbReference type="AlphaFoldDB" id="B8CAP1"/>
<feature type="non-terminal residue" evidence="4">
    <location>
        <position position="1"/>
    </location>
</feature>
<reference evidence="4 5" key="2">
    <citation type="journal article" date="2008" name="Nature">
        <title>The Phaeodactylum genome reveals the evolutionary history of diatom genomes.</title>
        <authorList>
            <person name="Bowler C."/>
            <person name="Allen A.E."/>
            <person name="Badger J.H."/>
            <person name="Grimwood J."/>
            <person name="Jabbari K."/>
            <person name="Kuo A."/>
            <person name="Maheswari U."/>
            <person name="Martens C."/>
            <person name="Maumus F."/>
            <person name="Otillar R.P."/>
            <person name="Rayko E."/>
            <person name="Salamov A."/>
            <person name="Vandepoele K."/>
            <person name="Beszteri B."/>
            <person name="Gruber A."/>
            <person name="Heijde M."/>
            <person name="Katinka M."/>
            <person name="Mock T."/>
            <person name="Valentin K."/>
            <person name="Verret F."/>
            <person name="Berges J.A."/>
            <person name="Brownlee C."/>
            <person name="Cadoret J.P."/>
            <person name="Chiovitti A."/>
            <person name="Choi C.J."/>
            <person name="Coesel S."/>
            <person name="De Martino A."/>
            <person name="Detter J.C."/>
            <person name="Durkin C."/>
            <person name="Falciatore A."/>
            <person name="Fournet J."/>
            <person name="Haruta M."/>
            <person name="Huysman M.J."/>
            <person name="Jenkins B.D."/>
            <person name="Jiroutova K."/>
            <person name="Jorgensen R.E."/>
            <person name="Joubert Y."/>
            <person name="Kaplan A."/>
            <person name="Kroger N."/>
            <person name="Kroth P.G."/>
            <person name="La Roche J."/>
            <person name="Lindquist E."/>
            <person name="Lommer M."/>
            <person name="Martin-Jezequel V."/>
            <person name="Lopez P.J."/>
            <person name="Lucas S."/>
            <person name="Mangogna M."/>
            <person name="McGinnis K."/>
            <person name="Medlin L.K."/>
            <person name="Montsant A."/>
            <person name="Oudot-Le Secq M.P."/>
            <person name="Napoli C."/>
            <person name="Obornik M."/>
            <person name="Parker M.S."/>
            <person name="Petit J.L."/>
            <person name="Porcel B.M."/>
            <person name="Poulsen N."/>
            <person name="Robison M."/>
            <person name="Rychlewski L."/>
            <person name="Rynearson T.A."/>
            <person name="Schmutz J."/>
            <person name="Shapiro H."/>
            <person name="Siaut M."/>
            <person name="Stanley M."/>
            <person name="Sussman M.R."/>
            <person name="Taylor A.R."/>
            <person name="Vardi A."/>
            <person name="von Dassow P."/>
            <person name="Vyverman W."/>
            <person name="Willis A."/>
            <person name="Wyrwicz L.S."/>
            <person name="Rokhsar D.S."/>
            <person name="Weissenbach J."/>
            <person name="Armbrust E.V."/>
            <person name="Green B.R."/>
            <person name="Van de Peer Y."/>
            <person name="Grigoriev I.V."/>
        </authorList>
    </citation>
    <scope>NUCLEOTIDE SEQUENCE [LARGE SCALE GENOMIC DNA]</scope>
    <source>
        <strain evidence="4 5">CCMP1335</strain>
    </source>
</reference>
<dbReference type="STRING" id="35128.B8CAP1"/>
<dbReference type="Pfam" id="PF00106">
    <property type="entry name" value="adh_short"/>
    <property type="match status" value="1"/>
</dbReference>
<evidence type="ECO:0000256" key="1">
    <source>
        <dbReference type="ARBA" id="ARBA00006484"/>
    </source>
</evidence>
<keyword evidence="5" id="KW-1185">Reference proteome</keyword>
<evidence type="ECO:0000313" key="5">
    <source>
        <dbReference type="Proteomes" id="UP000001449"/>
    </source>
</evidence>
<dbReference type="GO" id="GO:0016491">
    <property type="term" value="F:oxidoreductase activity"/>
    <property type="evidence" value="ECO:0007669"/>
    <property type="project" value="UniProtKB-KW"/>
</dbReference>
<dbReference type="RefSeq" id="XP_002293078.1">
    <property type="nucleotide sequence ID" value="XM_002293042.1"/>
</dbReference>
<dbReference type="KEGG" id="tps:THAPSDRAFT_36960"/>
<dbReference type="InParanoid" id="B8CAP1"/>
<dbReference type="Proteomes" id="UP000001449">
    <property type="component" value="Chromosome 12"/>
</dbReference>
<feature type="non-terminal residue" evidence="4">
    <location>
        <position position="173"/>
    </location>
</feature>
<evidence type="ECO:0000313" key="4">
    <source>
        <dbReference type="EMBL" id="EED89539.1"/>
    </source>
</evidence>
<name>B8CAP1_THAPS</name>
<dbReference type="Gene3D" id="3.40.50.720">
    <property type="entry name" value="NAD(P)-binding Rossmann-like Domain"/>
    <property type="match status" value="1"/>
</dbReference>
<dbReference type="PANTHER" id="PTHR43391">
    <property type="entry name" value="RETINOL DEHYDROGENASE-RELATED"/>
    <property type="match status" value="1"/>
</dbReference>
<evidence type="ECO:0000256" key="3">
    <source>
        <dbReference type="ARBA" id="ARBA00023002"/>
    </source>
</evidence>
<dbReference type="PROSITE" id="PS00061">
    <property type="entry name" value="ADH_SHORT"/>
    <property type="match status" value="1"/>
</dbReference>
<dbReference type="eggNOG" id="KOG1205">
    <property type="taxonomic scope" value="Eukaryota"/>
</dbReference>
<comment type="similarity">
    <text evidence="1">Belongs to the short-chain dehydrogenases/reductases (SDR) family.</text>
</comment>
<keyword evidence="2" id="KW-0521">NADP</keyword>
<dbReference type="EMBL" id="CM000647">
    <property type="protein sequence ID" value="EED89539.1"/>
    <property type="molecule type" value="Genomic_DNA"/>
</dbReference>
<keyword evidence="3" id="KW-0560">Oxidoreductase</keyword>
<dbReference type="SUPFAM" id="SSF51735">
    <property type="entry name" value="NAD(P)-binding Rossmann-fold domains"/>
    <property type="match status" value="1"/>
</dbReference>
<dbReference type="InterPro" id="IPR020904">
    <property type="entry name" value="Sc_DH/Rdtase_CS"/>
</dbReference>
<dbReference type="PANTHER" id="PTHR43391:SF14">
    <property type="entry name" value="DEHYDROGENASE_REDUCTASE SDR FAMILY PROTEIN 7-LIKE"/>
    <property type="match status" value="1"/>
</dbReference>
<dbReference type="PaxDb" id="35128-Thaps36960"/>
<sequence length="173" mass="18922">GTNVFISGPSSGLGAALARKFARQGASLCLMTRSKDSMLAMANEYKRLGATRVEFFSCDLRDEDEVQSHVMSAVESFGKFDLLILDAGRSMGCFEEIKDMRSIYYILKVNVNGVINTLVHALPAVPKMSSSRIIFVSPSNDGVVPAQYRSIYSASKHALEEFANSLRIELAEA</sequence>
<dbReference type="HOGENOM" id="CLU_1551722_0_0_1"/>
<accession>B8CAP1</accession>